<accession>A0A4U9V1X0</accession>
<dbReference type="RefSeq" id="WP_028071005.1">
    <property type="nucleotide sequence ID" value="NZ_JALHSB010000015.1"/>
</dbReference>
<dbReference type="Proteomes" id="UP000308196">
    <property type="component" value="Chromosome"/>
</dbReference>
<dbReference type="AlphaFoldDB" id="A0A4U9V1X0"/>
<dbReference type="GeneID" id="78462488"/>
<dbReference type="Gene3D" id="3.20.20.70">
    <property type="entry name" value="Aldolase class I"/>
    <property type="match status" value="1"/>
</dbReference>
<dbReference type="KEGG" id="stha:NCTC11429_01736"/>
<dbReference type="InterPro" id="IPR026497">
    <property type="entry name" value="GRASP-with-SPASM"/>
</dbReference>
<dbReference type="SUPFAM" id="SSF102114">
    <property type="entry name" value="Radical SAM enzymes"/>
    <property type="match status" value="1"/>
</dbReference>
<dbReference type="InterPro" id="IPR013785">
    <property type="entry name" value="Aldolase_TIM"/>
</dbReference>
<organism evidence="1 2">
    <name type="scientific">Sphingobacterium thalpophilum</name>
    <dbReference type="NCBI Taxonomy" id="259"/>
    <lineage>
        <taxon>Bacteria</taxon>
        <taxon>Pseudomonadati</taxon>
        <taxon>Bacteroidota</taxon>
        <taxon>Sphingobacteriia</taxon>
        <taxon>Sphingobacteriales</taxon>
        <taxon>Sphingobacteriaceae</taxon>
        <taxon>Sphingobacterium</taxon>
    </lineage>
</organism>
<reference evidence="1 2" key="1">
    <citation type="submission" date="2019-05" db="EMBL/GenBank/DDBJ databases">
        <authorList>
            <consortium name="Pathogen Informatics"/>
        </authorList>
    </citation>
    <scope>NUCLEOTIDE SEQUENCE [LARGE SCALE GENOMIC DNA]</scope>
    <source>
        <strain evidence="1 2">NCTC11429</strain>
    </source>
</reference>
<dbReference type="InterPro" id="IPR058240">
    <property type="entry name" value="rSAM_sf"/>
</dbReference>
<gene>
    <name evidence="1" type="ORF">NCTC11429_01736</name>
</gene>
<dbReference type="STRING" id="1123265.GCA_000686625_04387"/>
<evidence type="ECO:0000313" key="1">
    <source>
        <dbReference type="EMBL" id="VTR36674.1"/>
    </source>
</evidence>
<dbReference type="NCBIfam" id="TIGR04193">
    <property type="entry name" value="SPASM_w_grasp"/>
    <property type="match status" value="1"/>
</dbReference>
<dbReference type="EMBL" id="LR590484">
    <property type="protein sequence ID" value="VTR36674.1"/>
    <property type="molecule type" value="Genomic_DNA"/>
</dbReference>
<proteinExistence type="predicted"/>
<evidence type="ECO:0000313" key="2">
    <source>
        <dbReference type="Proteomes" id="UP000308196"/>
    </source>
</evidence>
<protein>
    <submittedName>
        <fullName evidence="1">SPASM domain peptide maturase, grasp-with-spasm system</fullName>
    </submittedName>
</protein>
<name>A0A4U9V1X0_9SPHI</name>
<sequence length="332" mass="38330">MNNNMYLVLFPSCKLVKGAKRSIICDLKSGVYATVPHSLYNLIENLLFTPYDKYKNSLSESDQEILEEYREYLIEHQFAFFTSNPNNFSVINEEFFTPSIVTNAIIKVAKTSSHNFGYLFSQLSDLGCKAIEFRFSDIVLRSGLEEILDLLRQTRVQSVNLFLKFASYLLIEGIRDLVDRYKFITSINIYNSPFTSNDYIDNTHTTIKYTIGSNVDNLCCGDISPSNFAVNIPMYTEALKYNTCLNRKISIDESGEIKNCPSLNSSYGNLKNVRLEEVVFNDDFRKMWEVNKDIISVCRDCEFRYICLDCRAFTHGSNIYGKPEKCKYNPYE</sequence>